<keyword evidence="10" id="KW-1185">Reference proteome</keyword>
<evidence type="ECO:0000256" key="1">
    <source>
        <dbReference type="ARBA" id="ARBA00004141"/>
    </source>
</evidence>
<dbReference type="PANTHER" id="PTHR32468:SF0">
    <property type="entry name" value="K(+)_H(+) ANTIPORTER 1"/>
    <property type="match status" value="1"/>
</dbReference>
<keyword evidence="2" id="KW-0813">Transport</keyword>
<dbReference type="GO" id="GO:0016020">
    <property type="term" value="C:membrane"/>
    <property type="evidence" value="ECO:0007669"/>
    <property type="project" value="UniProtKB-SubCell"/>
</dbReference>
<feature type="transmembrane region" description="Helical" evidence="7">
    <location>
        <begin position="45"/>
        <end position="63"/>
    </location>
</feature>
<evidence type="ECO:0000313" key="10">
    <source>
        <dbReference type="Proteomes" id="UP000247892"/>
    </source>
</evidence>
<dbReference type="GO" id="GO:0015297">
    <property type="term" value="F:antiporter activity"/>
    <property type="evidence" value="ECO:0007669"/>
    <property type="project" value="InterPro"/>
</dbReference>
<gene>
    <name evidence="9" type="ORF">BA062_34080</name>
</gene>
<evidence type="ECO:0000256" key="5">
    <source>
        <dbReference type="ARBA" id="ARBA00023065"/>
    </source>
</evidence>
<organism evidence="9 10">
    <name type="scientific">Prauserella flavalba</name>
    <dbReference type="NCBI Taxonomy" id="1477506"/>
    <lineage>
        <taxon>Bacteria</taxon>
        <taxon>Bacillati</taxon>
        <taxon>Actinomycetota</taxon>
        <taxon>Actinomycetes</taxon>
        <taxon>Pseudonocardiales</taxon>
        <taxon>Pseudonocardiaceae</taxon>
        <taxon>Prauserella</taxon>
    </lineage>
</organism>
<feature type="transmembrane region" description="Helical" evidence="7">
    <location>
        <begin position="75"/>
        <end position="92"/>
    </location>
</feature>
<dbReference type="Pfam" id="PF00999">
    <property type="entry name" value="Na_H_Exchanger"/>
    <property type="match status" value="1"/>
</dbReference>
<evidence type="ECO:0000256" key="3">
    <source>
        <dbReference type="ARBA" id="ARBA00022692"/>
    </source>
</evidence>
<keyword evidence="6 7" id="KW-0472">Membrane</keyword>
<evidence type="ECO:0000256" key="7">
    <source>
        <dbReference type="SAM" id="Phobius"/>
    </source>
</evidence>
<evidence type="ECO:0000256" key="2">
    <source>
        <dbReference type="ARBA" id="ARBA00022448"/>
    </source>
</evidence>
<dbReference type="GO" id="GO:0006885">
    <property type="term" value="P:regulation of pH"/>
    <property type="evidence" value="ECO:0007669"/>
    <property type="project" value="TreeGrafter"/>
</dbReference>
<evidence type="ECO:0000259" key="8">
    <source>
        <dbReference type="Pfam" id="PF00999"/>
    </source>
</evidence>
<protein>
    <recommendedName>
        <fullName evidence="8">Cation/H+ exchanger transmembrane domain-containing protein</fullName>
    </recommendedName>
</protein>
<dbReference type="InterPro" id="IPR006153">
    <property type="entry name" value="Cation/H_exchanger_TM"/>
</dbReference>
<dbReference type="Gene3D" id="1.20.1530.20">
    <property type="match status" value="1"/>
</dbReference>
<name>A0A318LNM4_9PSEU</name>
<evidence type="ECO:0000256" key="6">
    <source>
        <dbReference type="ARBA" id="ARBA00023136"/>
    </source>
</evidence>
<keyword evidence="3 7" id="KW-0812">Transmembrane</keyword>
<dbReference type="RefSeq" id="WP_110343363.1">
    <property type="nucleotide sequence ID" value="NZ_MASU01000018.1"/>
</dbReference>
<accession>A0A318LNM4</accession>
<feature type="transmembrane region" description="Helical" evidence="7">
    <location>
        <begin position="104"/>
        <end position="126"/>
    </location>
</feature>
<dbReference type="GO" id="GO:1902600">
    <property type="term" value="P:proton transmembrane transport"/>
    <property type="evidence" value="ECO:0007669"/>
    <property type="project" value="InterPro"/>
</dbReference>
<evidence type="ECO:0000313" key="9">
    <source>
        <dbReference type="EMBL" id="PXY20019.1"/>
    </source>
</evidence>
<dbReference type="EMBL" id="MASU01000018">
    <property type="protein sequence ID" value="PXY20019.1"/>
    <property type="molecule type" value="Genomic_DNA"/>
</dbReference>
<feature type="domain" description="Cation/H+ exchanger transmembrane" evidence="8">
    <location>
        <begin position="28"/>
        <end position="167"/>
    </location>
</feature>
<comment type="caution">
    <text evidence="9">The sequence shown here is derived from an EMBL/GenBank/DDBJ whole genome shotgun (WGS) entry which is preliminary data.</text>
</comment>
<keyword evidence="5" id="KW-0406">Ion transport</keyword>
<proteinExistence type="predicted"/>
<dbReference type="AlphaFoldDB" id="A0A318LNM4"/>
<dbReference type="Proteomes" id="UP000247892">
    <property type="component" value="Unassembled WGS sequence"/>
</dbReference>
<reference evidence="9 10" key="1">
    <citation type="submission" date="2016-07" db="EMBL/GenBank/DDBJ databases">
        <title>Draft genome sequence of Prauserella sp. YIM 121212, isolated from alkaline soil.</title>
        <authorList>
            <person name="Ruckert C."/>
            <person name="Albersmeier A."/>
            <person name="Jiang C.-L."/>
            <person name="Jiang Y."/>
            <person name="Kalinowski J."/>
            <person name="Schneider O."/>
            <person name="Winkler A."/>
            <person name="Zotchev S.B."/>
        </authorList>
    </citation>
    <scope>NUCLEOTIDE SEQUENCE [LARGE SCALE GENOMIC DNA]</scope>
    <source>
        <strain evidence="9 10">YIM 121212</strain>
    </source>
</reference>
<dbReference type="InterPro" id="IPR050794">
    <property type="entry name" value="CPA2_transporter"/>
</dbReference>
<dbReference type="GO" id="GO:0012505">
    <property type="term" value="C:endomembrane system"/>
    <property type="evidence" value="ECO:0007669"/>
    <property type="project" value="TreeGrafter"/>
</dbReference>
<dbReference type="PANTHER" id="PTHR32468">
    <property type="entry name" value="CATION/H + ANTIPORTER"/>
    <property type="match status" value="1"/>
</dbReference>
<comment type="subcellular location">
    <subcellularLocation>
        <location evidence="1">Membrane</location>
        <topology evidence="1">Multi-pass membrane protein</topology>
    </subcellularLocation>
</comment>
<dbReference type="InterPro" id="IPR038770">
    <property type="entry name" value="Na+/solute_symporter_sf"/>
</dbReference>
<keyword evidence="4 7" id="KW-1133">Transmembrane helix</keyword>
<dbReference type="OrthoDB" id="9793589at2"/>
<sequence>MRWELLTIVPYTVLLFTVVRPLIGRLTTSTPVIVAGVLSSSALTEWMGLHLVFGAFLFGLAVPRTAALGELRVRVGHVGALLLPVYFVIAGLEVDLSTFGLAGLLELGLILLVAVAGKFAGVYGAARLHRLDRRETASLATLLNTRGFTELVILAVGLELGVLDRSCTRSWR</sequence>
<evidence type="ECO:0000256" key="4">
    <source>
        <dbReference type="ARBA" id="ARBA00022989"/>
    </source>
</evidence>